<dbReference type="SUPFAM" id="SSF51445">
    <property type="entry name" value="(Trans)glycosidases"/>
    <property type="match status" value="1"/>
</dbReference>
<evidence type="ECO:0000256" key="2">
    <source>
        <dbReference type="ARBA" id="ARBA00005684"/>
    </source>
</evidence>
<dbReference type="OrthoDB" id="9811841at2"/>
<evidence type="ECO:0000313" key="14">
    <source>
        <dbReference type="Proteomes" id="UP000276055"/>
    </source>
</evidence>
<dbReference type="PANTHER" id="PTHR32438:SF5">
    <property type="entry name" value="4-ALPHA-GLUCANOTRANSFERASE DPE1, CHLOROPLASTIC_AMYLOPLASTIC"/>
    <property type="match status" value="1"/>
</dbReference>
<keyword evidence="6 10" id="KW-0808">Transferase</keyword>
<evidence type="ECO:0000313" key="13">
    <source>
        <dbReference type="EMBL" id="RKR30310.1"/>
    </source>
</evidence>
<protein>
    <recommendedName>
        <fullName evidence="4 10">4-alpha-glucanotransferase</fullName>
        <ecNumber evidence="3 10">2.4.1.25</ecNumber>
    </recommendedName>
    <alternativeName>
        <fullName evidence="8 10">Amylomaltase</fullName>
    </alternativeName>
    <alternativeName>
        <fullName evidence="9 10">Disproportionating enzyme</fullName>
    </alternativeName>
</protein>
<dbReference type="Gene3D" id="3.20.20.80">
    <property type="entry name" value="Glycosidases"/>
    <property type="match status" value="1"/>
</dbReference>
<dbReference type="EC" id="2.4.1.25" evidence="3 10"/>
<organism evidence="13 14">
    <name type="scientific">Arthrobacter oryzae</name>
    <dbReference type="NCBI Taxonomy" id="409290"/>
    <lineage>
        <taxon>Bacteria</taxon>
        <taxon>Bacillati</taxon>
        <taxon>Actinomycetota</taxon>
        <taxon>Actinomycetes</taxon>
        <taxon>Micrococcales</taxon>
        <taxon>Micrococcaceae</taxon>
        <taxon>Arthrobacter</taxon>
    </lineage>
</organism>
<keyword evidence="7 10" id="KW-0119">Carbohydrate metabolism</keyword>
<gene>
    <name evidence="13" type="ORF">C8D78_0635</name>
</gene>
<comment type="catalytic activity">
    <reaction evidence="1 10">
        <text>Transfers a segment of a (1-&gt;4)-alpha-D-glucan to a new position in an acceptor, which may be glucose or a (1-&gt;4)-alpha-D-glucan.</text>
        <dbReference type="EC" id="2.4.1.25"/>
    </reaction>
</comment>
<dbReference type="GO" id="GO:0004134">
    <property type="term" value="F:4-alpha-glucanotransferase activity"/>
    <property type="evidence" value="ECO:0007669"/>
    <property type="project" value="UniProtKB-EC"/>
</dbReference>
<dbReference type="PANTHER" id="PTHR32438">
    <property type="entry name" value="4-ALPHA-GLUCANOTRANSFERASE DPE1, CHLOROPLASTIC/AMYLOPLASTIC"/>
    <property type="match status" value="1"/>
</dbReference>
<dbReference type="Pfam" id="PF21226">
    <property type="entry name" value="MalQ_N"/>
    <property type="match status" value="1"/>
</dbReference>
<evidence type="ECO:0000256" key="5">
    <source>
        <dbReference type="ARBA" id="ARBA00022676"/>
    </source>
</evidence>
<evidence type="ECO:0000256" key="6">
    <source>
        <dbReference type="ARBA" id="ARBA00022679"/>
    </source>
</evidence>
<name>A0A495FM52_9MICC</name>
<dbReference type="Pfam" id="PF02446">
    <property type="entry name" value="Glyco_hydro_77"/>
    <property type="match status" value="1"/>
</dbReference>
<dbReference type="InterPro" id="IPR048458">
    <property type="entry name" value="MalQ_N"/>
</dbReference>
<evidence type="ECO:0000256" key="10">
    <source>
        <dbReference type="RuleBase" id="RU361207"/>
    </source>
</evidence>
<evidence type="ECO:0000256" key="7">
    <source>
        <dbReference type="ARBA" id="ARBA00023277"/>
    </source>
</evidence>
<dbReference type="AlphaFoldDB" id="A0A495FM52"/>
<accession>A0A495FM52</accession>
<evidence type="ECO:0000256" key="11">
    <source>
        <dbReference type="SAM" id="MobiDB-lite"/>
    </source>
</evidence>
<reference evidence="13 14" key="1">
    <citation type="submission" date="2018-10" db="EMBL/GenBank/DDBJ databases">
        <title>Genomic Encyclopedia of Type Strains, Phase IV (KMG-IV): sequencing the most valuable type-strain genomes for metagenomic binning, comparative biology and taxonomic classification.</title>
        <authorList>
            <person name="Goeker M."/>
        </authorList>
    </citation>
    <scope>NUCLEOTIDE SEQUENCE [LARGE SCALE GENOMIC DNA]</scope>
    <source>
        <strain evidence="13 14">DSM 25586</strain>
    </source>
</reference>
<dbReference type="Proteomes" id="UP000276055">
    <property type="component" value="Unassembled WGS sequence"/>
</dbReference>
<dbReference type="EMBL" id="RBIR01000001">
    <property type="protein sequence ID" value="RKR30310.1"/>
    <property type="molecule type" value="Genomic_DNA"/>
</dbReference>
<dbReference type="RefSeq" id="WP_120950384.1">
    <property type="nucleotide sequence ID" value="NZ_RBIR01000001.1"/>
</dbReference>
<evidence type="ECO:0000259" key="12">
    <source>
        <dbReference type="Pfam" id="PF21226"/>
    </source>
</evidence>
<evidence type="ECO:0000256" key="1">
    <source>
        <dbReference type="ARBA" id="ARBA00000439"/>
    </source>
</evidence>
<proteinExistence type="inferred from homology"/>
<sequence length="741" mass="80062">MADPTQHENPGYPANPDSATDSEPADALLCELAAAHGVGTSYWGWDGVERSVAAGTLRAVLAALGVPASGPQEQQRSLAESRLAPWRRILPPVLVLREGQDIHVDVHVPHGSDVRVWIDAEDGSRHEAAQHENWDQPVDVDGVLTGRATFAIPGHLGLGWHTLMADADGTLAQCALVVTPARLSTTTRLAGHRSWGLTAQLYSVRSSRSWGIGDFADLTDLAAVAGEQGAGFVLVNPLHAAEPAPPVEDSPYLPTTRRFFSPLYLRVEEIPEYGYLDAASQAEVIRLAEGAKAANRSPDLLDRNASYAAKLAALELVFSVRRGPARSRQFADFCAEQGQGLEDFALWCALAEQLPPSSPDWTGAAAAPSTPYCVEQRSRLSGRIEFYRWLQWLCDVQLESAQRSTRQAGMAIGVVHDLAVGVKPGGADAWTLAGVLARGVSVGAPPDMFNQQGQNWSQPPWHPGRLAESGYAAYRDMLRTVLRHAGGIRVDHILGLFRLWWIPEGAGPESGTYVYYDHEALIGILALEAQRAGAIVIGEDLGVFEPWVRDYLAERGILGTSILWFEHDADGPIPPEYYREQCLTSVNTHDLPPTAGYLAGEHVTLRESLGLLRRPVAEERAEAAAEQEGVLGQVRARGLLGGADGLGDTDVWSTVEALYAYTALAPSVLLGVALVDAVGETRTQNQPGTSTEYPNWRIPLAGPEGVVLIDDLPDNERFRSLLGTVRNALHRDPLQERPAGP</sequence>
<comment type="similarity">
    <text evidence="2 10">Belongs to the disproportionating enzyme family.</text>
</comment>
<evidence type="ECO:0000256" key="3">
    <source>
        <dbReference type="ARBA" id="ARBA00012560"/>
    </source>
</evidence>
<evidence type="ECO:0000256" key="9">
    <source>
        <dbReference type="ARBA" id="ARBA00031501"/>
    </source>
</evidence>
<evidence type="ECO:0000256" key="8">
    <source>
        <dbReference type="ARBA" id="ARBA00031423"/>
    </source>
</evidence>
<keyword evidence="5 10" id="KW-0328">Glycosyltransferase</keyword>
<dbReference type="InterPro" id="IPR017853">
    <property type="entry name" value="GH"/>
</dbReference>
<dbReference type="GO" id="GO:0005975">
    <property type="term" value="P:carbohydrate metabolic process"/>
    <property type="evidence" value="ECO:0007669"/>
    <property type="project" value="InterPro"/>
</dbReference>
<comment type="caution">
    <text evidence="13">The sequence shown here is derived from an EMBL/GenBank/DDBJ whole genome shotgun (WGS) entry which is preliminary data.</text>
</comment>
<evidence type="ECO:0000256" key="4">
    <source>
        <dbReference type="ARBA" id="ARBA00020295"/>
    </source>
</evidence>
<dbReference type="InterPro" id="IPR003385">
    <property type="entry name" value="Glyco_hydro_77"/>
</dbReference>
<feature type="domain" description="MalQ N-terminal beta-sandwich" evidence="12">
    <location>
        <begin position="90"/>
        <end position="180"/>
    </location>
</feature>
<feature type="region of interest" description="Disordered" evidence="11">
    <location>
        <begin position="1"/>
        <end position="22"/>
    </location>
</feature>
<dbReference type="NCBIfam" id="TIGR00217">
    <property type="entry name" value="malQ"/>
    <property type="match status" value="1"/>
</dbReference>